<keyword evidence="3" id="KW-1185">Reference proteome</keyword>
<dbReference type="OrthoDB" id="1360222at2"/>
<proteinExistence type="predicted"/>
<dbReference type="EMBL" id="CP020919">
    <property type="protein sequence ID" value="AWG25478.1"/>
    <property type="molecule type" value="Genomic_DNA"/>
</dbReference>
<dbReference type="Proteomes" id="UP000244677">
    <property type="component" value="Chromosome"/>
</dbReference>
<name>A0A2S1LP51_9FLAO</name>
<organism evidence="2 3">
    <name type="scientific">Flavobacterium kingsejongi</name>
    <dbReference type="NCBI Taxonomy" id="1678728"/>
    <lineage>
        <taxon>Bacteria</taxon>
        <taxon>Pseudomonadati</taxon>
        <taxon>Bacteroidota</taxon>
        <taxon>Flavobacteriia</taxon>
        <taxon>Flavobacteriales</taxon>
        <taxon>Flavobacteriaceae</taxon>
        <taxon>Flavobacterium</taxon>
    </lineage>
</organism>
<gene>
    <name evidence="2" type="ORF">FK004_09635</name>
</gene>
<evidence type="ECO:0000313" key="3">
    <source>
        <dbReference type="Proteomes" id="UP000244677"/>
    </source>
</evidence>
<accession>A0A2S1LP51</accession>
<dbReference type="RefSeq" id="WP_108737069.1">
    <property type="nucleotide sequence ID" value="NZ_CP020919.1"/>
</dbReference>
<evidence type="ECO:0000313" key="2">
    <source>
        <dbReference type="EMBL" id="AWG25478.1"/>
    </source>
</evidence>
<evidence type="ECO:0000256" key="1">
    <source>
        <dbReference type="SAM" id="MobiDB-lite"/>
    </source>
</evidence>
<sequence>MAERKRDYKVKDVDMVLTAATVIENAIANKAWLQSKREIWADPYFDSIMDQINVAIRTHLNEEDVAALRKANQQMTDILPGAIETVTVAKSQFNKHYKDNPARKKDLLKQLGFKTYLKNIIGKNQKALVCFLHQFTTQLTPELKSELIADGITVEILDQICTLTESLADHSMMKNAPLGMPETSMEALRDFNTIYNKAVHITRTIQKFYSSEQANKSAAETKTTTRKPRKRIVPEANKLSR</sequence>
<reference evidence="2 3" key="1">
    <citation type="submission" date="2017-04" db="EMBL/GenBank/DDBJ databases">
        <title>Complete genome sequence of Flavobacterium kingsejong AJ004.</title>
        <authorList>
            <person name="Lee P.C."/>
        </authorList>
    </citation>
    <scope>NUCLEOTIDE SEQUENCE [LARGE SCALE GENOMIC DNA]</scope>
    <source>
        <strain evidence="2 3">AJ004</strain>
    </source>
</reference>
<protein>
    <submittedName>
        <fullName evidence="2">Uncharacterized protein</fullName>
    </submittedName>
</protein>
<dbReference type="KEGG" id="fki:FK004_09635"/>
<dbReference type="AlphaFoldDB" id="A0A2S1LP51"/>
<feature type="region of interest" description="Disordered" evidence="1">
    <location>
        <begin position="213"/>
        <end position="241"/>
    </location>
</feature>